<name>A0AAE9UPC6_STRDY</name>
<keyword evidence="1" id="KW-0472">Membrane</keyword>
<sequence>MMTKEYISYISAAIFVLYGLLAAKWIFIGLGLILVFVGLADRLQSKK</sequence>
<keyword evidence="1" id="KW-0812">Transmembrane</keyword>
<dbReference type="EMBL" id="CP095081">
    <property type="protein sequence ID" value="WAI94210.1"/>
    <property type="molecule type" value="Genomic_DNA"/>
</dbReference>
<evidence type="ECO:0000313" key="3">
    <source>
        <dbReference type="Proteomes" id="UP001164948"/>
    </source>
</evidence>
<dbReference type="RefSeq" id="WP_003059410.1">
    <property type="nucleotide sequence ID" value="NZ_AP018726.1"/>
</dbReference>
<feature type="transmembrane region" description="Helical" evidence="1">
    <location>
        <begin position="6"/>
        <end position="39"/>
    </location>
</feature>
<organism evidence="2 3">
    <name type="scientific">Streptococcus dysgalactiae</name>
    <dbReference type="NCBI Taxonomy" id="1334"/>
    <lineage>
        <taxon>Bacteria</taxon>
        <taxon>Bacillati</taxon>
        <taxon>Bacillota</taxon>
        <taxon>Bacilli</taxon>
        <taxon>Lactobacillales</taxon>
        <taxon>Streptococcaceae</taxon>
        <taxon>Streptococcus</taxon>
    </lineage>
</organism>
<evidence type="ECO:0000256" key="1">
    <source>
        <dbReference type="SAM" id="Phobius"/>
    </source>
</evidence>
<reference evidence="2" key="1">
    <citation type="submission" date="2022-03" db="EMBL/GenBank/DDBJ databases">
        <title>Characterization and genomic analysis of a Streptococcus dysgalactiae associated with cultured channel catfish mortalities in China.</title>
        <authorList>
            <person name="Wang J."/>
            <person name="Geng Y."/>
        </authorList>
    </citation>
    <scope>NUCLEOTIDE SEQUENCE</scope>
    <source>
        <strain evidence="2">WJ001</strain>
    </source>
</reference>
<gene>
    <name evidence="2" type="ORF">MP619_08120</name>
</gene>
<dbReference type="Proteomes" id="UP001164948">
    <property type="component" value="Chromosome"/>
</dbReference>
<accession>A0AAE9UPC6</accession>
<dbReference type="AlphaFoldDB" id="A0AAE9UPC6"/>
<keyword evidence="1" id="KW-1133">Transmembrane helix</keyword>
<proteinExistence type="predicted"/>
<protein>
    <submittedName>
        <fullName evidence="2">Uncharacterized protein</fullName>
    </submittedName>
</protein>
<evidence type="ECO:0000313" key="2">
    <source>
        <dbReference type="EMBL" id="WAI94210.1"/>
    </source>
</evidence>